<organism evidence="6 7">
    <name type="scientific">Krasilnikovia cinnamomea</name>
    <dbReference type="NCBI Taxonomy" id="349313"/>
    <lineage>
        <taxon>Bacteria</taxon>
        <taxon>Bacillati</taxon>
        <taxon>Actinomycetota</taxon>
        <taxon>Actinomycetes</taxon>
        <taxon>Micromonosporales</taxon>
        <taxon>Micromonosporaceae</taxon>
        <taxon>Krasilnikovia</taxon>
    </lineage>
</organism>
<evidence type="ECO:0000313" key="6">
    <source>
        <dbReference type="EMBL" id="RZU51313.1"/>
    </source>
</evidence>
<dbReference type="RefSeq" id="WP_130510097.1">
    <property type="nucleotide sequence ID" value="NZ_SHKY01000001.1"/>
</dbReference>
<feature type="domain" description="Core-binding (CB)" evidence="5">
    <location>
        <begin position="95"/>
        <end position="193"/>
    </location>
</feature>
<gene>
    <name evidence="6" type="ORF">EV385_3128</name>
</gene>
<dbReference type="GO" id="GO:0003677">
    <property type="term" value="F:DNA binding"/>
    <property type="evidence" value="ECO:0007669"/>
    <property type="project" value="UniProtKB-UniRule"/>
</dbReference>
<dbReference type="AlphaFoldDB" id="A0A4Q7ZLQ2"/>
<dbReference type="Pfam" id="PF00589">
    <property type="entry name" value="Phage_integrase"/>
    <property type="match status" value="1"/>
</dbReference>
<dbReference type="GO" id="GO:0015074">
    <property type="term" value="P:DNA integration"/>
    <property type="evidence" value="ECO:0007669"/>
    <property type="project" value="InterPro"/>
</dbReference>
<dbReference type="Proteomes" id="UP000292564">
    <property type="component" value="Unassembled WGS sequence"/>
</dbReference>
<protein>
    <submittedName>
        <fullName evidence="6">Site-specific recombinase XerD</fullName>
    </submittedName>
</protein>
<dbReference type="Gene3D" id="1.10.443.10">
    <property type="entry name" value="Intergrase catalytic core"/>
    <property type="match status" value="1"/>
</dbReference>
<reference evidence="6 7" key="1">
    <citation type="submission" date="2019-02" db="EMBL/GenBank/DDBJ databases">
        <title>Sequencing the genomes of 1000 actinobacteria strains.</title>
        <authorList>
            <person name="Klenk H.-P."/>
        </authorList>
    </citation>
    <scope>NUCLEOTIDE SEQUENCE [LARGE SCALE GENOMIC DNA]</scope>
    <source>
        <strain evidence="6 7">DSM 45162</strain>
    </source>
</reference>
<keyword evidence="1 3" id="KW-0238">DNA-binding</keyword>
<evidence type="ECO:0000256" key="3">
    <source>
        <dbReference type="PROSITE-ProRule" id="PRU01248"/>
    </source>
</evidence>
<evidence type="ECO:0000256" key="2">
    <source>
        <dbReference type="ARBA" id="ARBA00023172"/>
    </source>
</evidence>
<dbReference type="PROSITE" id="PS51898">
    <property type="entry name" value="TYR_RECOMBINASE"/>
    <property type="match status" value="1"/>
</dbReference>
<feature type="domain" description="Tyr recombinase" evidence="4">
    <location>
        <begin position="219"/>
        <end position="435"/>
    </location>
</feature>
<dbReference type="InterPro" id="IPR002104">
    <property type="entry name" value="Integrase_catalytic"/>
</dbReference>
<dbReference type="OrthoDB" id="9805859at2"/>
<dbReference type="Gene3D" id="1.10.150.130">
    <property type="match status" value="1"/>
</dbReference>
<evidence type="ECO:0000259" key="5">
    <source>
        <dbReference type="PROSITE" id="PS51900"/>
    </source>
</evidence>
<dbReference type="GO" id="GO:0006310">
    <property type="term" value="P:DNA recombination"/>
    <property type="evidence" value="ECO:0007669"/>
    <property type="project" value="UniProtKB-KW"/>
</dbReference>
<keyword evidence="7" id="KW-1185">Reference proteome</keyword>
<dbReference type="InterPro" id="IPR011010">
    <property type="entry name" value="DNA_brk_join_enz"/>
</dbReference>
<accession>A0A4Q7ZLQ2</accession>
<dbReference type="InterPro" id="IPR013762">
    <property type="entry name" value="Integrase-like_cat_sf"/>
</dbReference>
<sequence length="450" mass="50102">MPLPATTTNPKGSYAVRGSVFKRCQCRDNNGKKIRNCRKPHGSWSYTVDAGPDPATGKRRQITHGGYRIKDDAQDALTAELAKLNAGTWTDDKGMTVGMWLDQWLADLIAANRAVNTITNYRTHVRDAWKPQLGHMLLRDVRRGHIERVLATLAAPLDGDRPSGNVGRRITRRSPATIESYRKTIRAALAAAQRRELIAVNPALGRLDAIPRPTADTDDEPVMWEMEDTARFLEHVMPDRLSALYELAAYAGLRRAELCGLRWCDIDPDGGGLTVRLTTVSVTRKQVTAEQARCPICGAVHVGRLLKAPKSRAGRRWVPLAAPAKAALARHRVAQQGERDFFGIDYDDHDLVFCRPDGTPLRPDRVTVEFEQHVRACGLPVIRLHDTRHGACSLMLAGGVPIEVVQMILGHASPDVTRRVYKHLLRKVTAKQVEKASKLLTRHRPKRKTS</sequence>
<dbReference type="PANTHER" id="PTHR30349">
    <property type="entry name" value="PHAGE INTEGRASE-RELATED"/>
    <property type="match status" value="1"/>
</dbReference>
<keyword evidence="2" id="KW-0233">DNA recombination</keyword>
<dbReference type="Pfam" id="PF14657">
    <property type="entry name" value="Arm-DNA-bind_4"/>
    <property type="match status" value="1"/>
</dbReference>
<dbReference type="EMBL" id="SHKY01000001">
    <property type="protein sequence ID" value="RZU51313.1"/>
    <property type="molecule type" value="Genomic_DNA"/>
</dbReference>
<dbReference type="InterPro" id="IPR010998">
    <property type="entry name" value="Integrase_recombinase_N"/>
</dbReference>
<name>A0A4Q7ZLQ2_9ACTN</name>
<dbReference type="PROSITE" id="PS51900">
    <property type="entry name" value="CB"/>
    <property type="match status" value="1"/>
</dbReference>
<dbReference type="CDD" id="cd01189">
    <property type="entry name" value="INT_ICEBs1_C_like"/>
    <property type="match status" value="1"/>
</dbReference>
<dbReference type="InterPro" id="IPR028259">
    <property type="entry name" value="AP2-like_int_N"/>
</dbReference>
<proteinExistence type="predicted"/>
<dbReference type="InterPro" id="IPR050090">
    <property type="entry name" value="Tyrosine_recombinase_XerCD"/>
</dbReference>
<dbReference type="InterPro" id="IPR044068">
    <property type="entry name" value="CB"/>
</dbReference>
<comment type="caution">
    <text evidence="6">The sequence shown here is derived from an EMBL/GenBank/DDBJ whole genome shotgun (WGS) entry which is preliminary data.</text>
</comment>
<dbReference type="PANTHER" id="PTHR30349:SF91">
    <property type="entry name" value="INTA PROTEIN"/>
    <property type="match status" value="1"/>
</dbReference>
<evidence type="ECO:0000256" key="1">
    <source>
        <dbReference type="ARBA" id="ARBA00023125"/>
    </source>
</evidence>
<evidence type="ECO:0000259" key="4">
    <source>
        <dbReference type="PROSITE" id="PS51898"/>
    </source>
</evidence>
<evidence type="ECO:0000313" key="7">
    <source>
        <dbReference type="Proteomes" id="UP000292564"/>
    </source>
</evidence>
<dbReference type="SUPFAM" id="SSF56349">
    <property type="entry name" value="DNA breaking-rejoining enzymes"/>
    <property type="match status" value="1"/>
</dbReference>